<evidence type="ECO:0000256" key="1">
    <source>
        <dbReference type="SAM" id="MobiDB-lite"/>
    </source>
</evidence>
<name>A0A9P5PY94_9AGAR</name>
<protein>
    <submittedName>
        <fullName evidence="2">Uncharacterized protein</fullName>
    </submittedName>
</protein>
<keyword evidence="3" id="KW-1185">Reference proteome</keyword>
<dbReference type="Proteomes" id="UP000772434">
    <property type="component" value="Unassembled WGS sequence"/>
</dbReference>
<evidence type="ECO:0000313" key="3">
    <source>
        <dbReference type="Proteomes" id="UP000772434"/>
    </source>
</evidence>
<dbReference type="EMBL" id="JADNRY010000032">
    <property type="protein sequence ID" value="KAF9071469.1"/>
    <property type="molecule type" value="Genomic_DNA"/>
</dbReference>
<organism evidence="2 3">
    <name type="scientific">Rhodocollybia butyracea</name>
    <dbReference type="NCBI Taxonomy" id="206335"/>
    <lineage>
        <taxon>Eukaryota</taxon>
        <taxon>Fungi</taxon>
        <taxon>Dikarya</taxon>
        <taxon>Basidiomycota</taxon>
        <taxon>Agaricomycotina</taxon>
        <taxon>Agaricomycetes</taxon>
        <taxon>Agaricomycetidae</taxon>
        <taxon>Agaricales</taxon>
        <taxon>Marasmiineae</taxon>
        <taxon>Omphalotaceae</taxon>
        <taxon>Rhodocollybia</taxon>
    </lineage>
</organism>
<accession>A0A9P5PY94</accession>
<proteinExistence type="predicted"/>
<reference evidence="2" key="1">
    <citation type="submission" date="2020-11" db="EMBL/GenBank/DDBJ databases">
        <authorList>
            <consortium name="DOE Joint Genome Institute"/>
            <person name="Ahrendt S."/>
            <person name="Riley R."/>
            <person name="Andreopoulos W."/>
            <person name="Labutti K."/>
            <person name="Pangilinan J."/>
            <person name="Ruiz-Duenas F.J."/>
            <person name="Barrasa J.M."/>
            <person name="Sanchez-Garcia M."/>
            <person name="Camarero S."/>
            <person name="Miyauchi S."/>
            <person name="Serrano A."/>
            <person name="Linde D."/>
            <person name="Babiker R."/>
            <person name="Drula E."/>
            <person name="Ayuso-Fernandez I."/>
            <person name="Pacheco R."/>
            <person name="Padilla G."/>
            <person name="Ferreira P."/>
            <person name="Barriuso J."/>
            <person name="Kellner H."/>
            <person name="Castanera R."/>
            <person name="Alfaro M."/>
            <person name="Ramirez L."/>
            <person name="Pisabarro A.G."/>
            <person name="Kuo A."/>
            <person name="Tritt A."/>
            <person name="Lipzen A."/>
            <person name="He G."/>
            <person name="Yan M."/>
            <person name="Ng V."/>
            <person name="Cullen D."/>
            <person name="Martin F."/>
            <person name="Rosso M.-N."/>
            <person name="Henrissat B."/>
            <person name="Hibbett D."/>
            <person name="Martinez A.T."/>
            <person name="Grigoriev I.V."/>
        </authorList>
    </citation>
    <scope>NUCLEOTIDE SEQUENCE</scope>
    <source>
        <strain evidence="2">AH 40177</strain>
    </source>
</reference>
<feature type="region of interest" description="Disordered" evidence="1">
    <location>
        <begin position="122"/>
        <end position="181"/>
    </location>
</feature>
<feature type="compositionally biased region" description="Basic residues" evidence="1">
    <location>
        <begin position="128"/>
        <end position="138"/>
    </location>
</feature>
<feature type="compositionally biased region" description="Basic and acidic residues" evidence="1">
    <location>
        <begin position="159"/>
        <end position="169"/>
    </location>
</feature>
<feature type="region of interest" description="Disordered" evidence="1">
    <location>
        <begin position="248"/>
        <end position="275"/>
    </location>
</feature>
<gene>
    <name evidence="2" type="ORF">BDP27DRAFT_519457</name>
</gene>
<evidence type="ECO:0000313" key="2">
    <source>
        <dbReference type="EMBL" id="KAF9071469.1"/>
    </source>
</evidence>
<comment type="caution">
    <text evidence="2">The sequence shown here is derived from an EMBL/GenBank/DDBJ whole genome shotgun (WGS) entry which is preliminary data.</text>
</comment>
<feature type="compositionally biased region" description="Basic and acidic residues" evidence="1">
    <location>
        <begin position="139"/>
        <end position="151"/>
    </location>
</feature>
<dbReference type="AlphaFoldDB" id="A0A9P5PY94"/>
<sequence>MAFYSPYYTIPTTPIVSPTSWLFTPSPTPAYTRTPTYSPAAAYSPAAINYRHKHTPVWPTTSPLAVPAWPYLSPAAPAQPVAQPYAQPYSVYATGTPLVHMTPMAPYSPYFTYTPDPRPIYPESPAQHHFHYRRRRQSRIRDHDQDQERSNRRNRTHREHAWAWDRDGRGPAAEATPVTPRHRPAVQRYPNLLPHPPRFIRPRNVPSVPRNAGNIQINPILRFNPVNASEPVLEWDIRAPIQTARVFPLKTSPPTPSSAFEPRRTGNIHCVPPPR</sequence>